<reference evidence="3" key="1">
    <citation type="submission" date="2018-08" db="EMBL/GenBank/DDBJ databases">
        <authorList>
            <person name="Rossello M."/>
        </authorList>
    </citation>
    <scope>NUCLEOTIDE SEQUENCE [LARGE SCALE GENOMIC DNA]</scope>
    <source>
        <strain evidence="3">cv. Chinese Spring</strain>
    </source>
</reference>
<evidence type="ECO:0000256" key="1">
    <source>
        <dbReference type="SAM" id="MobiDB-lite"/>
    </source>
</evidence>
<keyword evidence="4" id="KW-1185">Reference proteome</keyword>
<dbReference type="Gramene" id="TraesWEE_scaffold_018604_01G000100.1">
    <property type="protein sequence ID" value="TraesWEE_scaffold_018604_01G000100.1"/>
    <property type="gene ID" value="TraesWEE_scaffold_018604_01G000100"/>
</dbReference>
<evidence type="ECO:0000313" key="3">
    <source>
        <dbReference type="EnsemblPlants" id="TraesCS2A02G213100.1.cds1"/>
    </source>
</evidence>
<dbReference type="InterPro" id="IPR025836">
    <property type="entry name" value="Zn_knuckle_CX2CX4HX4C"/>
</dbReference>
<dbReference type="OrthoDB" id="686405at2759"/>
<dbReference type="Proteomes" id="UP000019116">
    <property type="component" value="Chromosome 2A"/>
</dbReference>
<feature type="domain" description="Zinc knuckle CX2CX4HX4C" evidence="2">
    <location>
        <begin position="214"/>
        <end position="233"/>
    </location>
</feature>
<dbReference type="EnsemblPlants" id="TraesCS2A02G213100.1">
    <property type="protein sequence ID" value="TraesCS2A02G213100.1.cds1"/>
    <property type="gene ID" value="TraesCS2A02G213100"/>
</dbReference>
<name>A0A3B6AW10_WHEAT</name>
<dbReference type="Gramene" id="TraesCS2A03G0455400.1">
    <property type="protein sequence ID" value="TraesCS2A03G0455400.1.CDS1"/>
    <property type="gene ID" value="TraesCS2A03G0455400"/>
</dbReference>
<evidence type="ECO:0000259" key="2">
    <source>
        <dbReference type="Pfam" id="PF14392"/>
    </source>
</evidence>
<feature type="region of interest" description="Disordered" evidence="1">
    <location>
        <begin position="352"/>
        <end position="379"/>
    </location>
</feature>
<proteinExistence type="predicted"/>
<dbReference type="AlphaFoldDB" id="A0A3B6AW10"/>
<dbReference type="STRING" id="4565.A0A3B6AW10"/>
<organism evidence="3">
    <name type="scientific">Triticum aestivum</name>
    <name type="common">Wheat</name>
    <dbReference type="NCBI Taxonomy" id="4565"/>
    <lineage>
        <taxon>Eukaryota</taxon>
        <taxon>Viridiplantae</taxon>
        <taxon>Streptophyta</taxon>
        <taxon>Embryophyta</taxon>
        <taxon>Tracheophyta</taxon>
        <taxon>Spermatophyta</taxon>
        <taxon>Magnoliopsida</taxon>
        <taxon>Liliopsida</taxon>
        <taxon>Poales</taxon>
        <taxon>Poaceae</taxon>
        <taxon>BOP clade</taxon>
        <taxon>Pooideae</taxon>
        <taxon>Triticodae</taxon>
        <taxon>Triticeae</taxon>
        <taxon>Triticinae</taxon>
        <taxon>Triticum</taxon>
    </lineage>
</organism>
<dbReference type="PANTHER" id="PTHR31286:SF167">
    <property type="entry name" value="OS09G0268800 PROTEIN"/>
    <property type="match status" value="1"/>
</dbReference>
<protein>
    <recommendedName>
        <fullName evidence="2">Zinc knuckle CX2CX4HX4C domain-containing protein</fullName>
    </recommendedName>
</protein>
<dbReference type="Pfam" id="PF14392">
    <property type="entry name" value="zf-CCHC_4"/>
    <property type="match status" value="1"/>
</dbReference>
<feature type="compositionally biased region" description="Basic and acidic residues" evidence="1">
    <location>
        <begin position="261"/>
        <end position="288"/>
    </location>
</feature>
<dbReference type="PANTHER" id="PTHR31286">
    <property type="entry name" value="GLYCINE-RICH CELL WALL STRUCTURAL PROTEIN 1.8-LIKE"/>
    <property type="match status" value="1"/>
</dbReference>
<sequence length="379" mass="42337">METAADAQSSNHGGSQGPAADDLGELFEKLDLHEEELDDVVIEEEVPDLLEEIRWLSLAKVHTTKNFSQAAFFRDMRAAWNTTQPVRFRPIGQKLFVVQASCLGDWACMMFQGLWLFRNLAVLLAPYDGFMNSDEVLKIHMTIWLQIHKPPDGYCRKDMVEKLLKNAGEVLEVRITGNSRNDYIYVCVKHDVRKLLTKFVSVVKSKVRKVYAARYEKLARFCKVCGVIGHEHNEYGNGVFAEKDLKFGDYLYDEPPVRARPDWEPSRVDTKVSPDLKGAKPLSKKDDPTVDGGLNHTATSLVKLPNMADMELDRSSRRHLNLDDISEVKTGAANAVNGGNLLLLTDSKADKIADDASPCSSTGSKHAKHDSEDSGSTNL</sequence>
<accession>A0A3B6AW10</accession>
<dbReference type="Gramene" id="TraesCS2A02G213100.1">
    <property type="protein sequence ID" value="TraesCS2A02G213100.1.cds1"/>
    <property type="gene ID" value="TraesCS2A02G213100"/>
</dbReference>
<feature type="region of interest" description="Disordered" evidence="1">
    <location>
        <begin position="261"/>
        <end position="296"/>
    </location>
</feature>
<dbReference type="InterPro" id="IPR040256">
    <property type="entry name" value="At4g02000-like"/>
</dbReference>
<reference evidence="3" key="2">
    <citation type="submission" date="2018-10" db="UniProtKB">
        <authorList>
            <consortium name="EnsemblPlants"/>
        </authorList>
    </citation>
    <scope>IDENTIFICATION</scope>
</reference>
<evidence type="ECO:0000313" key="4">
    <source>
        <dbReference type="Proteomes" id="UP000019116"/>
    </source>
</evidence>